<dbReference type="InterPro" id="IPR052178">
    <property type="entry name" value="Sec_Metab_Biosynth_SDR"/>
</dbReference>
<dbReference type="PANTHER" id="PTHR43618:SF18">
    <property type="entry name" value="SHORT CHAIN DEHYDROGENASE_REDUCTASE FAMILY (AFU_ORTHOLOGUE AFUA_5G12480)"/>
    <property type="match status" value="1"/>
</dbReference>
<evidence type="ECO:0000313" key="5">
    <source>
        <dbReference type="EMBL" id="KAG5163199.1"/>
    </source>
</evidence>
<comment type="caution">
    <text evidence="5">The sequence shown here is derived from an EMBL/GenBank/DDBJ whole genome shotgun (WGS) entry which is preliminary data.</text>
</comment>
<dbReference type="InterPro" id="IPR002347">
    <property type="entry name" value="SDR_fam"/>
</dbReference>
<dbReference type="Pfam" id="PF00106">
    <property type="entry name" value="adh_short"/>
    <property type="match status" value="2"/>
</dbReference>
<dbReference type="SUPFAM" id="SSF51735">
    <property type="entry name" value="NAD(P)-binding Rossmann-fold domains"/>
    <property type="match status" value="1"/>
</dbReference>
<dbReference type="Pfam" id="PF13561">
    <property type="entry name" value="adh_short_C2"/>
    <property type="match status" value="1"/>
</dbReference>
<evidence type="ECO:0000256" key="4">
    <source>
        <dbReference type="SAM" id="MobiDB-lite"/>
    </source>
</evidence>
<evidence type="ECO:0000256" key="1">
    <source>
        <dbReference type="ARBA" id="ARBA00006484"/>
    </source>
</evidence>
<gene>
    <name evidence="5" type="ORF">JR316_012067</name>
</gene>
<dbReference type="PRINTS" id="PR00081">
    <property type="entry name" value="GDHRDH"/>
</dbReference>
<keyword evidence="2" id="KW-0521">NADP</keyword>
<comment type="similarity">
    <text evidence="1">Belongs to the short-chain dehydrogenases/reductases (SDR) family.</text>
</comment>
<dbReference type="GO" id="GO:0016491">
    <property type="term" value="F:oxidoreductase activity"/>
    <property type="evidence" value="ECO:0007669"/>
    <property type="project" value="UniProtKB-KW"/>
</dbReference>
<dbReference type="CDD" id="cd05233">
    <property type="entry name" value="SDR_c"/>
    <property type="match status" value="1"/>
</dbReference>
<dbReference type="InterPro" id="IPR036291">
    <property type="entry name" value="NAD(P)-bd_dom_sf"/>
</dbReference>
<reference evidence="5" key="1">
    <citation type="submission" date="2021-02" db="EMBL/GenBank/DDBJ databases">
        <title>Psilocybe cubensis genome.</title>
        <authorList>
            <person name="Mckernan K.J."/>
            <person name="Crawford S."/>
            <person name="Trippe A."/>
            <person name="Kane L.T."/>
            <person name="Mclaughlin S."/>
        </authorList>
    </citation>
    <scope>NUCLEOTIDE SEQUENCE [LARGE SCALE GENOMIC DNA]</scope>
    <source>
        <strain evidence="5">MGC-MH-2018</strain>
    </source>
</reference>
<dbReference type="Gene3D" id="3.40.50.720">
    <property type="entry name" value="NAD(P)-binding Rossmann-like Domain"/>
    <property type="match status" value="1"/>
</dbReference>
<sequence>MSGSFPSPSTSGMSLLDPDPIDMRTLPPLHPSNLFDVEGLVVVITGGGTGIGLMMARALENNGASVYIVGRRLEVLERAAAENNFPKDIIELSQDPFLPPSITFSQDSSTNYVAFFLQNFDKIFPIEGDVTDRDSLLNVVEEVRSRHGYIDLLINNAGIARNLYPHPLPSPSDEVNVGSPPSPPASPARSPNVPSIKAFQNALWDCGSPEDFAETFLTNVTAVYYTTVAFLDLLHQGNIRRQRLAFPLPDPTAGLSRPPYHTSHVLSVSSSGSFRLDSKVLSPSYTLSKSACTHLGKLLANLLAPWGIRSNVLAPGVWPSEMTTSPTPDFKLDPMAMSRNVPLRRAGTQEDMAGTILFLASQAGAYVNGAVWLVDGGRVGTVASNY</sequence>
<name>A0A8H7XPJ0_PSICU</name>
<proteinExistence type="inferred from homology"/>
<evidence type="ECO:0000256" key="3">
    <source>
        <dbReference type="ARBA" id="ARBA00023002"/>
    </source>
</evidence>
<accession>A0A8H7XPJ0</accession>
<feature type="region of interest" description="Disordered" evidence="4">
    <location>
        <begin position="170"/>
        <end position="191"/>
    </location>
</feature>
<dbReference type="EMBL" id="JAFIQS010000016">
    <property type="protein sequence ID" value="KAG5163199.1"/>
    <property type="molecule type" value="Genomic_DNA"/>
</dbReference>
<evidence type="ECO:0000256" key="2">
    <source>
        <dbReference type="ARBA" id="ARBA00022857"/>
    </source>
</evidence>
<keyword evidence="3" id="KW-0560">Oxidoreductase</keyword>
<dbReference type="PANTHER" id="PTHR43618">
    <property type="entry name" value="7-ALPHA-HYDROXYSTEROID DEHYDROGENASE"/>
    <property type="match status" value="1"/>
</dbReference>
<organism evidence="5">
    <name type="scientific">Psilocybe cubensis</name>
    <name type="common">Psychedelic mushroom</name>
    <name type="synonym">Stropharia cubensis</name>
    <dbReference type="NCBI Taxonomy" id="181762"/>
    <lineage>
        <taxon>Eukaryota</taxon>
        <taxon>Fungi</taxon>
        <taxon>Dikarya</taxon>
        <taxon>Basidiomycota</taxon>
        <taxon>Agaricomycotina</taxon>
        <taxon>Agaricomycetes</taxon>
        <taxon>Agaricomycetidae</taxon>
        <taxon>Agaricales</taxon>
        <taxon>Agaricineae</taxon>
        <taxon>Strophariaceae</taxon>
        <taxon>Psilocybe</taxon>
    </lineage>
</organism>
<dbReference type="AlphaFoldDB" id="A0A8H7XPJ0"/>
<protein>
    <submittedName>
        <fullName evidence="5">Uncharacterized protein</fullName>
    </submittedName>
</protein>